<dbReference type="PANTHER" id="PTHR23159:SF31">
    <property type="entry name" value="CENTROSOME-ASSOCIATED PROTEIN CEP250 ISOFORM X1"/>
    <property type="match status" value="1"/>
</dbReference>
<sequence length="1184" mass="130444">MKRRFTKRQSSSAADPDRDGGSVKRQKKSYSTRDISWEEQRSLGGDFAKVGEGSWPVRCIVDEKGPPRNKRYQVEWEPHPNGEEEFEPQWVSQADVDKGLVREWEQSKSRQAEESLLPRRDPARQSRSRPIIPDSSGTPPKDPHPRSDVSVSPPALGSDSSVSSLEISESQHPTTAAPPTVRLPPLPSDKSDYATLGTSQISPSSSHFTLTPDSPLANASSLSQLSPNNSQPTKPSTSSGQSASQRLASQLKSPRSRITNSSLRGLSSQSKPPSNLGIYVEQAQEADPEPLIPSSSIRFFTQLPQPNEAVTSPLHTRQLSNSSSATRRSERLGSPFNDSSSARHDSTSPRVPELNVFEQIRAAGSRGTISPAYRNPVEPEQETPSRARTGTRSKGKFSTASPTLETVSISSSRPKADMGAPGADAGMPELDERHYRSSLVNSINVDDLPPSNGQLFETASHDGVGADIDPMTAPLTVHASIEEEDVPFMTDLPLLDSKTSSQESLNNQREIETVDGVMIPVRPILGPNEFVIPLPAEGKVKSAYDEIIKLRRKAIHKFISRKGAPGTSDISSKKTLERNEMQEMLQRLNDTVTHTDLGLPMAQTQYALNSEQNAAYADYAGSKFVMLGYLVDQLLETNLSVAIFAQEGALLDLLSEYLTMKHVQIRRHDRITSDHVTNDSQGFSVDLLSTQQLRPPALPQKPCFVIAFDVSFTTTDPQVRSLRLQYGEKLPIVHFLVTNSSEHVDRCVPVAMTSNIRLKVVVRTTYLASPNLGGDPILIPDDSDQLADMADYQRAVRKSPARRLALIADVIVNLVQAGDFIENWTLGGMPELKLSQLDSPPKTSRAASRTPQPRTTRTQTPISRATTPVGRKRVLELDGENGSKRQRFTPVENMVSEPQTSQSHSEELREARSTIAQLTSELATTRDLLQAAERRQAAAEAKATEWQESHASLLHRSEKSSLERKRLHKENTKLNATIASMKERDEKSRAERDKLKQQLVDTKVELVKARAALKAEGGGVAQLEEAREEARNATTKMLTLDKSLTSMKNDFEFTRAQYQEASQQATDMISEVKDLESQVERLKSAAEDSKRSLKAMNYQRSLSRAMDKAEQFKLEVKNRDALIKKLQEENASLKSRRGVQTRGSSVQPVSSPAPRSRQASPAPGHSGHLVPPSGSRASVLRHEG</sequence>
<reference evidence="2 3" key="1">
    <citation type="submission" date="2023-08" db="EMBL/GenBank/DDBJ databases">
        <title>Black Yeasts Isolated from many extreme environments.</title>
        <authorList>
            <person name="Coleine C."/>
            <person name="Stajich J.E."/>
            <person name="Selbmann L."/>
        </authorList>
    </citation>
    <scope>NUCLEOTIDE SEQUENCE [LARGE SCALE GENOMIC DNA]</scope>
    <source>
        <strain evidence="2 3">CCFEE 5885</strain>
    </source>
</reference>
<feature type="compositionally biased region" description="Basic and acidic residues" evidence="1">
    <location>
        <begin position="60"/>
        <end position="82"/>
    </location>
</feature>
<dbReference type="Gene3D" id="2.40.50.40">
    <property type="match status" value="1"/>
</dbReference>
<comment type="caution">
    <text evidence="2">The sequence shown here is derived from an EMBL/GenBank/DDBJ whole genome shotgun (WGS) entry which is preliminary data.</text>
</comment>
<feature type="compositionally biased region" description="Basic and acidic residues" evidence="1">
    <location>
        <begin position="933"/>
        <end position="948"/>
    </location>
</feature>
<protein>
    <recommendedName>
        <fullName evidence="4">Chromo domain-containing protein</fullName>
    </recommendedName>
</protein>
<dbReference type="Gene3D" id="3.40.50.12360">
    <property type="match status" value="1"/>
</dbReference>
<organism evidence="2 3">
    <name type="scientific">Lithohypha guttulata</name>
    <dbReference type="NCBI Taxonomy" id="1690604"/>
    <lineage>
        <taxon>Eukaryota</taxon>
        <taxon>Fungi</taxon>
        <taxon>Dikarya</taxon>
        <taxon>Ascomycota</taxon>
        <taxon>Pezizomycotina</taxon>
        <taxon>Eurotiomycetes</taxon>
        <taxon>Chaetothyriomycetidae</taxon>
        <taxon>Chaetothyriales</taxon>
        <taxon>Trichomeriaceae</taxon>
        <taxon>Lithohypha</taxon>
    </lineage>
</organism>
<evidence type="ECO:0008006" key="4">
    <source>
        <dbReference type="Google" id="ProtNLM"/>
    </source>
</evidence>
<name>A0ABR0JZ86_9EURO</name>
<dbReference type="EMBL" id="JAVRRG010000157">
    <property type="protein sequence ID" value="KAK5080105.1"/>
    <property type="molecule type" value="Genomic_DNA"/>
</dbReference>
<dbReference type="PANTHER" id="PTHR23159">
    <property type="entry name" value="CENTROSOMAL PROTEIN 2"/>
    <property type="match status" value="1"/>
</dbReference>
<feature type="compositionally biased region" description="Polar residues" evidence="1">
    <location>
        <begin position="233"/>
        <end position="273"/>
    </location>
</feature>
<dbReference type="Pfam" id="PF11496">
    <property type="entry name" value="HDA2-3"/>
    <property type="match status" value="1"/>
</dbReference>
<feature type="compositionally biased region" description="Polar residues" evidence="1">
    <location>
        <begin position="196"/>
        <end position="212"/>
    </location>
</feature>
<dbReference type="InterPro" id="IPR038609">
    <property type="entry name" value="HDA1_su2/3_sf"/>
</dbReference>
<evidence type="ECO:0000256" key="1">
    <source>
        <dbReference type="SAM" id="MobiDB-lite"/>
    </source>
</evidence>
<feature type="compositionally biased region" description="Low complexity" evidence="1">
    <location>
        <begin position="1144"/>
        <end position="1163"/>
    </location>
</feature>
<feature type="compositionally biased region" description="Low complexity" evidence="1">
    <location>
        <begin position="214"/>
        <end position="232"/>
    </location>
</feature>
<feature type="compositionally biased region" description="Low complexity" evidence="1">
    <location>
        <begin position="849"/>
        <end position="861"/>
    </location>
</feature>
<feature type="compositionally biased region" description="Low complexity" evidence="1">
    <location>
        <begin position="152"/>
        <end position="170"/>
    </location>
</feature>
<feature type="region of interest" description="Disordered" evidence="1">
    <location>
        <begin position="835"/>
        <end position="911"/>
    </location>
</feature>
<keyword evidence="3" id="KW-1185">Reference proteome</keyword>
<feature type="compositionally biased region" description="Polar residues" evidence="1">
    <location>
        <begin position="396"/>
        <end position="413"/>
    </location>
</feature>
<dbReference type="Proteomes" id="UP001345013">
    <property type="component" value="Unassembled WGS sequence"/>
</dbReference>
<evidence type="ECO:0000313" key="3">
    <source>
        <dbReference type="Proteomes" id="UP001345013"/>
    </source>
</evidence>
<feature type="compositionally biased region" description="Basic and acidic residues" evidence="1">
    <location>
        <begin position="95"/>
        <end position="124"/>
    </location>
</feature>
<feature type="compositionally biased region" description="Basic and acidic residues" evidence="1">
    <location>
        <begin position="955"/>
        <end position="964"/>
    </location>
</feature>
<feature type="region of interest" description="Disordered" evidence="1">
    <location>
        <begin position="933"/>
        <end position="964"/>
    </location>
</feature>
<gene>
    <name evidence="2" type="ORF">LTR24_008667</name>
</gene>
<dbReference type="InterPro" id="IPR021006">
    <property type="entry name" value="Hda2/3"/>
</dbReference>
<accession>A0ABR0JZ86</accession>
<feature type="compositionally biased region" description="Polar residues" evidence="1">
    <location>
        <begin position="293"/>
        <end position="326"/>
    </location>
</feature>
<feature type="region of interest" description="Disordered" evidence="1">
    <location>
        <begin position="1"/>
        <end position="425"/>
    </location>
</feature>
<feature type="region of interest" description="Disordered" evidence="1">
    <location>
        <begin position="1127"/>
        <end position="1184"/>
    </location>
</feature>
<evidence type="ECO:0000313" key="2">
    <source>
        <dbReference type="EMBL" id="KAK5080105.1"/>
    </source>
</evidence>
<proteinExistence type="predicted"/>
<feature type="compositionally biased region" description="Polar residues" evidence="1">
    <location>
        <begin position="836"/>
        <end position="847"/>
    </location>
</feature>